<dbReference type="EMBL" id="RPDH01000003">
    <property type="protein sequence ID" value="RPE05995.1"/>
    <property type="molecule type" value="Genomic_DNA"/>
</dbReference>
<keyword evidence="4" id="KW-0472">Membrane</keyword>
<comment type="subcellular location">
    <subcellularLocation>
        <location evidence="1">Cell envelope</location>
    </subcellularLocation>
</comment>
<gene>
    <name evidence="5" type="ORF">EGT74_26975</name>
</gene>
<evidence type="ECO:0000256" key="3">
    <source>
        <dbReference type="SAM" id="Coils"/>
    </source>
</evidence>
<evidence type="ECO:0000256" key="2">
    <source>
        <dbReference type="ARBA" id="ARBA00023054"/>
    </source>
</evidence>
<dbReference type="OrthoDB" id="9806939at2"/>
<dbReference type="GO" id="GO:0030313">
    <property type="term" value="C:cell envelope"/>
    <property type="evidence" value="ECO:0007669"/>
    <property type="project" value="UniProtKB-SubCell"/>
</dbReference>
<name>A0A3N4PD41_9BACT</name>
<evidence type="ECO:0000256" key="1">
    <source>
        <dbReference type="ARBA" id="ARBA00004196"/>
    </source>
</evidence>
<dbReference type="PANTHER" id="PTHR32347:SF14">
    <property type="entry name" value="EFFLUX SYSTEM COMPONENT YKNX-RELATED"/>
    <property type="match status" value="1"/>
</dbReference>
<keyword evidence="6" id="KW-1185">Reference proteome</keyword>
<dbReference type="Proteomes" id="UP000278351">
    <property type="component" value="Unassembled WGS sequence"/>
</dbReference>
<feature type="transmembrane region" description="Helical" evidence="4">
    <location>
        <begin position="18"/>
        <end position="39"/>
    </location>
</feature>
<dbReference type="AlphaFoldDB" id="A0A3N4PD41"/>
<dbReference type="Gene3D" id="1.10.287.470">
    <property type="entry name" value="Helix hairpin bin"/>
    <property type="match status" value="1"/>
</dbReference>
<accession>A0A3N4PD41</accession>
<evidence type="ECO:0000313" key="6">
    <source>
        <dbReference type="Proteomes" id="UP000278351"/>
    </source>
</evidence>
<dbReference type="Gene3D" id="2.40.50.100">
    <property type="match status" value="1"/>
</dbReference>
<keyword evidence="4" id="KW-0812">Transmembrane</keyword>
<organism evidence="5 6">
    <name type="scientific">Chitinophaga lutea</name>
    <dbReference type="NCBI Taxonomy" id="2488634"/>
    <lineage>
        <taxon>Bacteria</taxon>
        <taxon>Pseudomonadati</taxon>
        <taxon>Bacteroidota</taxon>
        <taxon>Chitinophagia</taxon>
        <taxon>Chitinophagales</taxon>
        <taxon>Chitinophagaceae</taxon>
        <taxon>Chitinophaga</taxon>
    </lineage>
</organism>
<dbReference type="InterPro" id="IPR050465">
    <property type="entry name" value="UPF0194_transport"/>
</dbReference>
<dbReference type="Gene3D" id="2.40.30.170">
    <property type="match status" value="1"/>
</dbReference>
<keyword evidence="2 3" id="KW-0175">Coiled coil</keyword>
<proteinExistence type="predicted"/>
<keyword evidence="4" id="KW-1133">Transmembrane helix</keyword>
<dbReference type="RefSeq" id="WP_123849646.1">
    <property type="nucleotide sequence ID" value="NZ_RPDH01000003.1"/>
</dbReference>
<reference evidence="5 6" key="1">
    <citation type="submission" date="2018-11" db="EMBL/GenBank/DDBJ databases">
        <title>Chitinophaga lutea sp.nov., isolate from arsenic contaminated soil.</title>
        <authorList>
            <person name="Zong Y."/>
        </authorList>
    </citation>
    <scope>NUCLEOTIDE SEQUENCE [LARGE SCALE GENOMIC DNA]</scope>
    <source>
        <strain evidence="5 6">ZY74</strain>
    </source>
</reference>
<comment type="caution">
    <text evidence="5">The sequence shown here is derived from an EMBL/GenBank/DDBJ whole genome shotgun (WGS) entry which is preliminary data.</text>
</comment>
<protein>
    <submittedName>
        <fullName evidence="5">HlyD family efflux transporter periplasmic adaptor subunit</fullName>
    </submittedName>
</protein>
<evidence type="ECO:0000313" key="5">
    <source>
        <dbReference type="EMBL" id="RPE05995.1"/>
    </source>
</evidence>
<dbReference type="Gene3D" id="2.40.420.20">
    <property type="match status" value="1"/>
</dbReference>
<sequence length="414" mass="45944">MDKEISPAELNRARRKRLLIAAACAVVLIAGFLIFRYAVKPSLKASSFTTAVVEKGDVDNTISATGEILPEFEEVITSPINASIREVHLDAGNAVASGQSILQLDKTAAQTEYEKGKFQLESKLNNLRKLKLELGKSYFDLQSNNSIKQLRINSLRADVENARRLFKAGGGTREDVEQAEMELKVAGLEKEQLDNEVRSKQQTMQVEIRESEIAIAIQRQELQTLLRKLEQASIIATRGGVVTWVNRNIGAAIREGEELARIADLRSFKVTGSISDTYLSRLYSGMPVLVRVNNEDIRGTIATIHPAVQNGVATFDITLRERNHKALRPKMKTDVFLVTATAGNVLRVSNGPAFKGSGTQDIFVVSNGKAYRRRVHTGMSNFDYVELKDNVRAGEVVITSDMTEYKHAREIDIQ</sequence>
<dbReference type="PANTHER" id="PTHR32347">
    <property type="entry name" value="EFFLUX SYSTEM COMPONENT YKNX-RELATED"/>
    <property type="match status" value="1"/>
</dbReference>
<evidence type="ECO:0000256" key="4">
    <source>
        <dbReference type="SAM" id="Phobius"/>
    </source>
</evidence>
<feature type="coiled-coil region" evidence="3">
    <location>
        <begin position="176"/>
        <end position="228"/>
    </location>
</feature>